<dbReference type="Proteomes" id="UP001221142">
    <property type="component" value="Unassembled WGS sequence"/>
</dbReference>
<reference evidence="3" key="1">
    <citation type="submission" date="2023-03" db="EMBL/GenBank/DDBJ databases">
        <title>Massive genome expansion in bonnet fungi (Mycena s.s.) driven by repeated elements and novel gene families across ecological guilds.</title>
        <authorList>
            <consortium name="Lawrence Berkeley National Laboratory"/>
            <person name="Harder C.B."/>
            <person name="Miyauchi S."/>
            <person name="Viragh M."/>
            <person name="Kuo A."/>
            <person name="Thoen E."/>
            <person name="Andreopoulos B."/>
            <person name="Lu D."/>
            <person name="Skrede I."/>
            <person name="Drula E."/>
            <person name="Henrissat B."/>
            <person name="Morin E."/>
            <person name="Kohler A."/>
            <person name="Barry K."/>
            <person name="LaButti K."/>
            <person name="Morin E."/>
            <person name="Salamov A."/>
            <person name="Lipzen A."/>
            <person name="Mereny Z."/>
            <person name="Hegedus B."/>
            <person name="Baldrian P."/>
            <person name="Stursova M."/>
            <person name="Weitz H."/>
            <person name="Taylor A."/>
            <person name="Grigoriev I.V."/>
            <person name="Nagy L.G."/>
            <person name="Martin F."/>
            <person name="Kauserud H."/>
        </authorList>
    </citation>
    <scope>NUCLEOTIDE SEQUENCE</scope>
    <source>
        <strain evidence="3">9284</strain>
    </source>
</reference>
<evidence type="ECO:0000256" key="1">
    <source>
        <dbReference type="SAM" id="MobiDB-lite"/>
    </source>
</evidence>
<evidence type="ECO:0000313" key="4">
    <source>
        <dbReference type="Proteomes" id="UP001221142"/>
    </source>
</evidence>
<dbReference type="EMBL" id="JARKIF010000001">
    <property type="protein sequence ID" value="KAJ7649970.1"/>
    <property type="molecule type" value="Genomic_DNA"/>
</dbReference>
<evidence type="ECO:0000259" key="2">
    <source>
        <dbReference type="PROSITE" id="PS50048"/>
    </source>
</evidence>
<comment type="caution">
    <text evidence="3">The sequence shown here is derived from an EMBL/GenBank/DDBJ whole genome shotgun (WGS) entry which is preliminary data.</text>
</comment>
<dbReference type="InterPro" id="IPR001138">
    <property type="entry name" value="Zn2Cys6_DnaBD"/>
</dbReference>
<feature type="region of interest" description="Disordered" evidence="1">
    <location>
        <begin position="558"/>
        <end position="584"/>
    </location>
</feature>
<accession>A0AAD7CIH7</accession>
<dbReference type="SUPFAM" id="SSF57701">
    <property type="entry name" value="Zn2/Cys6 DNA-binding domain"/>
    <property type="match status" value="1"/>
</dbReference>
<dbReference type="GO" id="GO:0000981">
    <property type="term" value="F:DNA-binding transcription factor activity, RNA polymerase II-specific"/>
    <property type="evidence" value="ECO:0007669"/>
    <property type="project" value="InterPro"/>
</dbReference>
<name>A0AAD7CIH7_9AGAR</name>
<dbReference type="SMART" id="SM00066">
    <property type="entry name" value="GAL4"/>
    <property type="match status" value="1"/>
</dbReference>
<dbReference type="AlphaFoldDB" id="A0AAD7CIH7"/>
<dbReference type="PROSITE" id="PS50048">
    <property type="entry name" value="ZN2_CY6_FUNGAL_2"/>
    <property type="match status" value="1"/>
</dbReference>
<gene>
    <name evidence="3" type="ORF">FB45DRAFT_886457</name>
</gene>
<keyword evidence="4" id="KW-1185">Reference proteome</keyword>
<sequence length="584" mass="63852">MEAPSRLQQSTTEPSSSRHLFQNAAEFTISGGQFVSGDVHYHAITPPPAFDLQVDVNASAEATEDSADSDVYCRQLLGRRRGFPLYVPAPQRNLPEEYQRKGISIGDVGRVTPEGVFDFFFNVYLASDHPVNCGLVPEEFVPLAPFLDQDILELDFERDSHVASPSVLAWGPYHFSDDFRFTCKGPRGAVLALPLGSRLMKLQNVEDMRRYAARNAESWYRYINGSRGRGLRNGGLHLVTGFEKSWEGGLASFQNIGAGSEFSLVFRPMDHRFQTGTPAITKSFQTPPDNPVNHTVFFHGFTISLGEGIWGRLLGTVEVSDAAISPKSPSSIVPFGSQSSLISWIVNLSIGAGSSGGKTYSGKDGEEVTLSDLASIPEIFHPSRLVNNFILDQVPNAEVVITHDEDWCDIISENGVESIQEQKDLLDKVARQFFLAERDGAYFLASSLPPPYPSGSAGPQNFPLSRSGPLLDPQQEVASLLDAPHRPFDVKRRSLKKMSLAQSNVGSSAKHFDPQESNTSCLFCRSRKLMCGPSSVASSSQCGNCERRNLECEYPMSIEGSSQSAGSSSTAIVDAGYRESKSEN</sequence>
<protein>
    <recommendedName>
        <fullName evidence="2">Zn(2)-C6 fungal-type domain-containing protein</fullName>
    </recommendedName>
</protein>
<dbReference type="CDD" id="cd00067">
    <property type="entry name" value="GAL4"/>
    <property type="match status" value="1"/>
</dbReference>
<dbReference type="GO" id="GO:0008270">
    <property type="term" value="F:zinc ion binding"/>
    <property type="evidence" value="ECO:0007669"/>
    <property type="project" value="InterPro"/>
</dbReference>
<feature type="compositionally biased region" description="Low complexity" evidence="1">
    <location>
        <begin position="558"/>
        <end position="572"/>
    </location>
</feature>
<evidence type="ECO:0000313" key="3">
    <source>
        <dbReference type="EMBL" id="KAJ7649970.1"/>
    </source>
</evidence>
<dbReference type="InterPro" id="IPR036864">
    <property type="entry name" value="Zn2-C6_fun-type_DNA-bd_sf"/>
</dbReference>
<dbReference type="Pfam" id="PF00172">
    <property type="entry name" value="Zn_clus"/>
    <property type="match status" value="1"/>
</dbReference>
<proteinExistence type="predicted"/>
<dbReference type="Gene3D" id="4.10.240.10">
    <property type="entry name" value="Zn(2)-C6 fungal-type DNA-binding domain"/>
    <property type="match status" value="1"/>
</dbReference>
<organism evidence="3 4">
    <name type="scientific">Roridomyces roridus</name>
    <dbReference type="NCBI Taxonomy" id="1738132"/>
    <lineage>
        <taxon>Eukaryota</taxon>
        <taxon>Fungi</taxon>
        <taxon>Dikarya</taxon>
        <taxon>Basidiomycota</taxon>
        <taxon>Agaricomycotina</taxon>
        <taxon>Agaricomycetes</taxon>
        <taxon>Agaricomycetidae</taxon>
        <taxon>Agaricales</taxon>
        <taxon>Marasmiineae</taxon>
        <taxon>Mycenaceae</taxon>
        <taxon>Roridomyces</taxon>
    </lineage>
</organism>
<feature type="domain" description="Zn(2)-C6 fungal-type" evidence="2">
    <location>
        <begin position="520"/>
        <end position="554"/>
    </location>
</feature>
<dbReference type="PROSITE" id="PS00463">
    <property type="entry name" value="ZN2_CY6_FUNGAL_1"/>
    <property type="match status" value="1"/>
</dbReference>